<sequence length="263" mass="29418">MGTLCPARHTGRRLAHSAHRRRRPAAGEQQILSVYLENRREGDSAFDRAKSAYVSAAYRYGDRERGKRLLEKGAAAPLASAARFFASQLAICDLPRMIELDVPWWNRKAALAVDRFLSARSEARVFEFGSGSSTVWLARRAAHVYSAEPHADWAEALERELAPYGNTDLLVRRLERGGGPFALSIAEAGGQFDLIVIDGRERAACFTQAIPFLKPDGLVLFDDSFRRRYRPAIEAAPLVETRYFGPAFAKPYPDHTSILRRKA</sequence>
<proteinExistence type="predicted"/>
<keyword evidence="3" id="KW-1185">Reference proteome</keyword>
<evidence type="ECO:0000256" key="1">
    <source>
        <dbReference type="SAM" id="MobiDB-lite"/>
    </source>
</evidence>
<accession>A0A219B2A9</accession>
<dbReference type="InterPro" id="IPR029063">
    <property type="entry name" value="SAM-dependent_MTases_sf"/>
</dbReference>
<dbReference type="Proteomes" id="UP000198462">
    <property type="component" value="Unassembled WGS sequence"/>
</dbReference>
<organism evidence="2 3">
    <name type="scientific">Pacificimonas flava</name>
    <dbReference type="NCBI Taxonomy" id="1234595"/>
    <lineage>
        <taxon>Bacteria</taxon>
        <taxon>Pseudomonadati</taxon>
        <taxon>Pseudomonadota</taxon>
        <taxon>Alphaproteobacteria</taxon>
        <taxon>Sphingomonadales</taxon>
        <taxon>Sphingosinicellaceae</taxon>
        <taxon>Pacificimonas</taxon>
    </lineage>
</organism>
<feature type="compositionally biased region" description="Basic residues" evidence="1">
    <location>
        <begin position="9"/>
        <end position="24"/>
    </location>
</feature>
<evidence type="ECO:0000313" key="3">
    <source>
        <dbReference type="Proteomes" id="UP000198462"/>
    </source>
</evidence>
<dbReference type="SUPFAM" id="SSF53335">
    <property type="entry name" value="S-adenosyl-L-methionine-dependent methyltransferases"/>
    <property type="match status" value="1"/>
</dbReference>
<feature type="region of interest" description="Disordered" evidence="1">
    <location>
        <begin position="1"/>
        <end position="25"/>
    </location>
</feature>
<gene>
    <name evidence="2" type="ORF">B5C34_01550</name>
</gene>
<evidence type="ECO:0000313" key="2">
    <source>
        <dbReference type="EMBL" id="OWV32263.1"/>
    </source>
</evidence>
<protein>
    <recommendedName>
        <fullName evidence="4">Class I SAM-dependent methyltransferase</fullName>
    </recommendedName>
</protein>
<name>A0A219B2A9_9SPHN</name>
<dbReference type="Pfam" id="PF13578">
    <property type="entry name" value="Methyltransf_24"/>
    <property type="match status" value="1"/>
</dbReference>
<evidence type="ECO:0008006" key="4">
    <source>
        <dbReference type="Google" id="ProtNLM"/>
    </source>
</evidence>
<comment type="caution">
    <text evidence="2">The sequence shown here is derived from an EMBL/GenBank/DDBJ whole genome shotgun (WGS) entry which is preliminary data.</text>
</comment>
<reference evidence="3" key="1">
    <citation type="submission" date="2017-05" db="EMBL/GenBank/DDBJ databases">
        <authorList>
            <person name="Lin X."/>
        </authorList>
    </citation>
    <scope>NUCLEOTIDE SEQUENCE [LARGE SCALE GENOMIC DNA]</scope>
    <source>
        <strain evidence="3">JLT2012</strain>
    </source>
</reference>
<dbReference type="Gene3D" id="3.40.50.150">
    <property type="entry name" value="Vaccinia Virus protein VP39"/>
    <property type="match status" value="1"/>
</dbReference>
<dbReference type="EMBL" id="NFZT01000001">
    <property type="protein sequence ID" value="OWV32263.1"/>
    <property type="molecule type" value="Genomic_DNA"/>
</dbReference>
<dbReference type="AlphaFoldDB" id="A0A219B2A9"/>
<dbReference type="OrthoDB" id="7445868at2"/>